<dbReference type="GO" id="GO:0033202">
    <property type="term" value="C:DNA helicase complex"/>
    <property type="evidence" value="ECO:0007669"/>
    <property type="project" value="TreeGrafter"/>
</dbReference>
<dbReference type="GO" id="GO:0003677">
    <property type="term" value="F:DNA binding"/>
    <property type="evidence" value="ECO:0007669"/>
    <property type="project" value="UniProtKB-KW"/>
</dbReference>
<feature type="domain" description="UvrD-like helicase C-terminal" evidence="14">
    <location>
        <begin position="280"/>
        <end position="542"/>
    </location>
</feature>
<feature type="domain" description="UvrD-like helicase ATP-binding" evidence="13">
    <location>
        <begin position="4"/>
        <end position="279"/>
    </location>
</feature>
<dbReference type="AlphaFoldDB" id="A0A9D2B3L8"/>
<evidence type="ECO:0000256" key="12">
    <source>
        <dbReference type="SAM" id="Coils"/>
    </source>
</evidence>
<dbReference type="Gene3D" id="1.10.486.10">
    <property type="entry name" value="PCRA, domain 4"/>
    <property type="match status" value="1"/>
</dbReference>
<keyword evidence="4 11" id="KW-0347">Helicase</keyword>
<evidence type="ECO:0000256" key="11">
    <source>
        <dbReference type="PROSITE-ProRule" id="PRU00560"/>
    </source>
</evidence>
<evidence type="ECO:0000256" key="6">
    <source>
        <dbReference type="ARBA" id="ARBA00023125"/>
    </source>
</evidence>
<accession>A0A9D2B3L8</accession>
<dbReference type="SUPFAM" id="SSF52540">
    <property type="entry name" value="P-loop containing nucleoside triphosphate hydrolases"/>
    <property type="match status" value="1"/>
</dbReference>
<keyword evidence="12" id="KW-0175">Coiled coil</keyword>
<name>A0A9D2B3L8_9FIRM</name>
<comment type="catalytic activity">
    <reaction evidence="10">
        <text>ATP + H2O = ADP + phosphate + H(+)</text>
        <dbReference type="Rhea" id="RHEA:13065"/>
        <dbReference type="ChEBI" id="CHEBI:15377"/>
        <dbReference type="ChEBI" id="CHEBI:15378"/>
        <dbReference type="ChEBI" id="CHEBI:30616"/>
        <dbReference type="ChEBI" id="CHEBI:43474"/>
        <dbReference type="ChEBI" id="CHEBI:456216"/>
        <dbReference type="EC" id="5.6.2.4"/>
    </reaction>
</comment>
<dbReference type="GO" id="GO:0005829">
    <property type="term" value="C:cytosol"/>
    <property type="evidence" value="ECO:0007669"/>
    <property type="project" value="TreeGrafter"/>
</dbReference>
<dbReference type="EMBL" id="DXEX01000242">
    <property type="protein sequence ID" value="HIX60292.1"/>
    <property type="molecule type" value="Genomic_DNA"/>
</dbReference>
<dbReference type="InterPro" id="IPR013986">
    <property type="entry name" value="DExx_box_DNA_helicase_dom_sf"/>
</dbReference>
<dbReference type="Pfam" id="PF13361">
    <property type="entry name" value="UvrD_C"/>
    <property type="match status" value="1"/>
</dbReference>
<evidence type="ECO:0000259" key="13">
    <source>
        <dbReference type="PROSITE" id="PS51198"/>
    </source>
</evidence>
<evidence type="ECO:0000256" key="2">
    <source>
        <dbReference type="ARBA" id="ARBA00022741"/>
    </source>
</evidence>
<evidence type="ECO:0000256" key="3">
    <source>
        <dbReference type="ARBA" id="ARBA00022801"/>
    </source>
</evidence>
<evidence type="ECO:0000313" key="16">
    <source>
        <dbReference type="Proteomes" id="UP000886817"/>
    </source>
</evidence>
<feature type="binding site" evidence="11">
    <location>
        <begin position="25"/>
        <end position="32"/>
    </location>
    <ligand>
        <name>ATP</name>
        <dbReference type="ChEBI" id="CHEBI:30616"/>
    </ligand>
</feature>
<dbReference type="InterPro" id="IPR027417">
    <property type="entry name" value="P-loop_NTPase"/>
</dbReference>
<dbReference type="PANTHER" id="PTHR11070:SF2">
    <property type="entry name" value="ATP-DEPENDENT DNA HELICASE SRS2"/>
    <property type="match status" value="1"/>
</dbReference>
<dbReference type="Gene3D" id="1.10.10.160">
    <property type="match status" value="1"/>
</dbReference>
<evidence type="ECO:0000259" key="14">
    <source>
        <dbReference type="PROSITE" id="PS51217"/>
    </source>
</evidence>
<keyword evidence="3 11" id="KW-0378">Hydrolase</keyword>
<dbReference type="PROSITE" id="PS51198">
    <property type="entry name" value="UVRD_HELICASE_ATP_BIND"/>
    <property type="match status" value="1"/>
</dbReference>
<dbReference type="GO" id="GO:0016787">
    <property type="term" value="F:hydrolase activity"/>
    <property type="evidence" value="ECO:0007669"/>
    <property type="project" value="UniProtKB-UniRule"/>
</dbReference>
<comment type="similarity">
    <text evidence="1">Belongs to the helicase family. UvrD subfamily.</text>
</comment>
<reference evidence="15" key="2">
    <citation type="submission" date="2021-04" db="EMBL/GenBank/DDBJ databases">
        <authorList>
            <person name="Gilroy R."/>
        </authorList>
    </citation>
    <scope>NUCLEOTIDE SEQUENCE</scope>
    <source>
        <strain evidence="15">ChiSjej1B19-8411</strain>
    </source>
</reference>
<dbReference type="GO" id="GO:0005524">
    <property type="term" value="F:ATP binding"/>
    <property type="evidence" value="ECO:0007669"/>
    <property type="project" value="UniProtKB-UniRule"/>
</dbReference>
<reference evidence="15" key="1">
    <citation type="journal article" date="2021" name="PeerJ">
        <title>Extensive microbial diversity within the chicken gut microbiome revealed by metagenomics and culture.</title>
        <authorList>
            <person name="Gilroy R."/>
            <person name="Ravi A."/>
            <person name="Getino M."/>
            <person name="Pursley I."/>
            <person name="Horton D.L."/>
            <person name="Alikhan N.F."/>
            <person name="Baker D."/>
            <person name="Gharbi K."/>
            <person name="Hall N."/>
            <person name="Watson M."/>
            <person name="Adriaenssens E.M."/>
            <person name="Foster-Nyarko E."/>
            <person name="Jarju S."/>
            <person name="Secka A."/>
            <person name="Antonio M."/>
            <person name="Oren A."/>
            <person name="Chaudhuri R.R."/>
            <person name="La Ragione R."/>
            <person name="Hildebrand F."/>
            <person name="Pallen M.J."/>
        </authorList>
    </citation>
    <scope>NUCLEOTIDE SEQUENCE</scope>
    <source>
        <strain evidence="15">ChiSjej1B19-8411</strain>
    </source>
</reference>
<comment type="catalytic activity">
    <reaction evidence="8">
        <text>Couples ATP hydrolysis with the unwinding of duplex DNA by translocating in the 3'-5' direction.</text>
        <dbReference type="EC" id="5.6.2.4"/>
    </reaction>
</comment>
<keyword evidence="5 11" id="KW-0067">ATP-binding</keyword>
<gene>
    <name evidence="15" type="ORF">IAA45_11350</name>
</gene>
<dbReference type="Pfam" id="PF00580">
    <property type="entry name" value="UvrD-helicase"/>
    <property type="match status" value="1"/>
</dbReference>
<dbReference type="PROSITE" id="PS51217">
    <property type="entry name" value="UVRD_HELICASE_CTER"/>
    <property type="match status" value="1"/>
</dbReference>
<evidence type="ECO:0000313" key="15">
    <source>
        <dbReference type="EMBL" id="HIX60292.1"/>
    </source>
</evidence>
<comment type="caution">
    <text evidence="15">The sequence shown here is derived from an EMBL/GenBank/DDBJ whole genome shotgun (WGS) entry which is preliminary data.</text>
</comment>
<keyword evidence="7" id="KW-0413">Isomerase</keyword>
<evidence type="ECO:0000256" key="7">
    <source>
        <dbReference type="ARBA" id="ARBA00023235"/>
    </source>
</evidence>
<dbReference type="Gene3D" id="3.40.50.300">
    <property type="entry name" value="P-loop containing nucleotide triphosphate hydrolases"/>
    <property type="match status" value="2"/>
</dbReference>
<evidence type="ECO:0000256" key="5">
    <source>
        <dbReference type="ARBA" id="ARBA00022840"/>
    </source>
</evidence>
<evidence type="ECO:0000256" key="4">
    <source>
        <dbReference type="ARBA" id="ARBA00022806"/>
    </source>
</evidence>
<dbReference type="InterPro" id="IPR014016">
    <property type="entry name" value="UvrD-like_ATP-bd"/>
</dbReference>
<evidence type="ECO:0000256" key="10">
    <source>
        <dbReference type="ARBA" id="ARBA00048988"/>
    </source>
</evidence>
<proteinExistence type="inferred from homology"/>
<dbReference type="Proteomes" id="UP000886817">
    <property type="component" value="Unassembled WGS sequence"/>
</dbReference>
<dbReference type="InterPro" id="IPR000212">
    <property type="entry name" value="DNA_helicase_UvrD/REP"/>
</dbReference>
<evidence type="ECO:0000256" key="1">
    <source>
        <dbReference type="ARBA" id="ARBA00009922"/>
    </source>
</evidence>
<dbReference type="EC" id="5.6.2.4" evidence="9"/>
<protein>
    <recommendedName>
        <fullName evidence="9">DNA 3'-5' helicase</fullName>
        <ecNumber evidence="9">5.6.2.4</ecNumber>
    </recommendedName>
</protein>
<dbReference type="CDD" id="cd17932">
    <property type="entry name" value="DEXQc_UvrD"/>
    <property type="match status" value="1"/>
</dbReference>
<dbReference type="PANTHER" id="PTHR11070">
    <property type="entry name" value="UVRD / RECB / PCRA DNA HELICASE FAMILY MEMBER"/>
    <property type="match status" value="1"/>
</dbReference>
<keyword evidence="6" id="KW-0238">DNA-binding</keyword>
<dbReference type="GO" id="GO:0043138">
    <property type="term" value="F:3'-5' DNA helicase activity"/>
    <property type="evidence" value="ECO:0007669"/>
    <property type="project" value="UniProtKB-EC"/>
</dbReference>
<feature type="coiled-coil region" evidence="12">
    <location>
        <begin position="497"/>
        <end position="524"/>
    </location>
</feature>
<evidence type="ECO:0000256" key="9">
    <source>
        <dbReference type="ARBA" id="ARBA00034808"/>
    </source>
</evidence>
<dbReference type="InterPro" id="IPR014017">
    <property type="entry name" value="DNA_helicase_UvrD-like_C"/>
</dbReference>
<keyword evidence="2 11" id="KW-0547">Nucleotide-binding</keyword>
<dbReference type="GO" id="GO:0000725">
    <property type="term" value="P:recombinational repair"/>
    <property type="evidence" value="ECO:0007669"/>
    <property type="project" value="TreeGrafter"/>
</dbReference>
<evidence type="ECO:0000256" key="8">
    <source>
        <dbReference type="ARBA" id="ARBA00034617"/>
    </source>
</evidence>
<organism evidence="15 16">
    <name type="scientific">Candidatus Blautia gallistercoris</name>
    <dbReference type="NCBI Taxonomy" id="2838490"/>
    <lineage>
        <taxon>Bacteria</taxon>
        <taxon>Bacillati</taxon>
        <taxon>Bacillota</taxon>
        <taxon>Clostridia</taxon>
        <taxon>Lachnospirales</taxon>
        <taxon>Lachnospiraceae</taxon>
        <taxon>Blautia</taxon>
    </lineage>
</organism>
<sequence length="611" mass="71966">MNQKQLNASQKRAVAHLSGPMLALAGPGSGKTSTIANRITYLIQEYRVLPETILVVTFSRAAAREMKERFLQMNQIQETKVTFGTFHGIFYGILRHAYGLSGKNILGENQKYQILRMLTETHAPALLEEGEALEELSREIGQVKSARMDIANYYSSSYPDETFRKIYRGYVEECRKRRLLDFEDMLVMCWELLKKRPDILAAWQKKFQYILVDEVQDMNQVQYDIVRMLGAPENNLFFVGDDDQSIYHFRGARPEIMLHFPEDYPGTETVLLNINYRCTEEILQKAGRLIAHNRNRFPKELSTPGKHGEPVRILCLPDPREECRVFRKELLEYLEKGGEPEQVAVLFRTHMEAELLVQQLMEYNIPFQMKDRLPNLYQHWIGKNILSYLRMARGPISRGDFLAVMNRPLRYISREAVYEKEVSFETLRMFYEEKEWMCDRLDEMEHHLKVMSRLRPYAAIVYLRNAVGYEDFLRDYALERKMKPEELTEILDRITESAREAKSLEAWEQQIREYEERLEEEARKQADTAKGVVLATLHSVKGLEYDRVYIFNVNEGSIPYKKAVLPQQLEEERRLLYVGMTRAREHLTLCYVTSQFEKERVRSRFLDEMED</sequence>